<feature type="region of interest" description="Disordered" evidence="1">
    <location>
        <begin position="201"/>
        <end position="255"/>
    </location>
</feature>
<feature type="non-terminal residue" evidence="2">
    <location>
        <position position="1"/>
    </location>
</feature>
<dbReference type="Pfam" id="PF14605">
    <property type="entry name" value="Nup35_RRM_2"/>
    <property type="match status" value="1"/>
</dbReference>
<dbReference type="VEuPathDB" id="TriTrypDB:TvY486_1003840"/>
<accession>G0U629</accession>
<feature type="compositionally biased region" description="Polar residues" evidence="1">
    <location>
        <begin position="301"/>
        <end position="314"/>
    </location>
</feature>
<evidence type="ECO:0008006" key="3">
    <source>
        <dbReference type="Google" id="ProtNLM"/>
    </source>
</evidence>
<proteinExistence type="predicted"/>
<sequence length="572" mass="62452">PPATAAPVAEPLPSASRAGFIPEGFQESPDGLFDIPLSGPRAAVESTSVAQGEPLPCDQQWITVCGVTPDNILEAREYLDVMFGRTMAHRLPLPGPMSHERLRSSAASVARHNWFYIKFEDPVAAARAVYQSPLTFSIPAHCGSTEEMINASTSLAQGRRFVSGGTRELTIGVSWCTDKIFMEEVKQEEDKFVVCEHGTASCSGGGNGVSETDHVESAADPEVDLSAPQREKNLQKTSPSPLANTATATGVPSPSHGLTGLLREVLYSPSNALKLFKSHVGPRRCTAHSTNGSATVGAASYSPSRSQGRTQVSHGNRPRWSEGGTRSHQGRGCDEEFNGKNMSKENGFYPRTRRCLRGDADRVKRGMPARPLHGNLSVMSAFSADISERWFLKRFLRSVVQLPLWIVRFLAIRNGTVEDVDEANSLSILYSHSHHDNNSNRHNESQQRLLKNRHFNTKGRLDSHAVSGAAPPAVLATWAPAQWHENSYVISLFVMLLLVLLASCATCSDWYLMSDWGGEEVPLHFSSTYSDRTAGQGRTGVRNTDAPHAGEPQIVFFPEGNYGSDRFKARTL</sequence>
<name>G0U629_TRYVY</name>
<protein>
    <recommendedName>
        <fullName evidence="3">RRM domain-containing protein</fullName>
    </recommendedName>
</protein>
<dbReference type="EMBL" id="HE573026">
    <property type="protein sequence ID" value="CCC51331.1"/>
    <property type="molecule type" value="Genomic_DNA"/>
</dbReference>
<feature type="region of interest" description="Disordered" evidence="1">
    <location>
        <begin position="532"/>
        <end position="553"/>
    </location>
</feature>
<evidence type="ECO:0000313" key="2">
    <source>
        <dbReference type="EMBL" id="CCC51331.1"/>
    </source>
</evidence>
<reference evidence="2" key="1">
    <citation type="journal article" date="2012" name="Proc. Natl. Acad. Sci. U.S.A.">
        <title>Antigenic diversity is generated by distinct evolutionary mechanisms in African trypanosome species.</title>
        <authorList>
            <person name="Jackson A.P."/>
            <person name="Berry A."/>
            <person name="Aslett M."/>
            <person name="Allison H.C."/>
            <person name="Burton P."/>
            <person name="Vavrova-Anderson J."/>
            <person name="Brown R."/>
            <person name="Browne H."/>
            <person name="Corton N."/>
            <person name="Hauser H."/>
            <person name="Gamble J."/>
            <person name="Gilderthorp R."/>
            <person name="Marcello L."/>
            <person name="McQuillan J."/>
            <person name="Otto T.D."/>
            <person name="Quail M.A."/>
            <person name="Sanders M.J."/>
            <person name="van Tonder A."/>
            <person name="Ginger M.L."/>
            <person name="Field M.C."/>
            <person name="Barry J.D."/>
            <person name="Hertz-Fowler C."/>
            <person name="Berriman M."/>
        </authorList>
    </citation>
    <scope>NUCLEOTIDE SEQUENCE</scope>
    <source>
        <strain evidence="2">Y486</strain>
    </source>
</reference>
<gene>
    <name evidence="2" type="ORF">TVY486_1003840</name>
</gene>
<organism evidence="2">
    <name type="scientific">Trypanosoma vivax (strain Y486)</name>
    <dbReference type="NCBI Taxonomy" id="1055687"/>
    <lineage>
        <taxon>Eukaryota</taxon>
        <taxon>Discoba</taxon>
        <taxon>Euglenozoa</taxon>
        <taxon>Kinetoplastea</taxon>
        <taxon>Metakinetoplastina</taxon>
        <taxon>Trypanosomatida</taxon>
        <taxon>Trypanosomatidae</taxon>
        <taxon>Trypanosoma</taxon>
        <taxon>Duttonella</taxon>
    </lineage>
</organism>
<dbReference type="AlphaFoldDB" id="G0U629"/>
<feature type="region of interest" description="Disordered" evidence="1">
    <location>
        <begin position="283"/>
        <end position="339"/>
    </location>
</feature>
<feature type="compositionally biased region" description="Polar residues" evidence="1">
    <location>
        <begin position="235"/>
        <end position="252"/>
    </location>
</feature>
<evidence type="ECO:0000256" key="1">
    <source>
        <dbReference type="SAM" id="MobiDB-lite"/>
    </source>
</evidence>